<keyword evidence="2" id="KW-0808">Transferase</keyword>
<dbReference type="GO" id="GO:0045814">
    <property type="term" value="P:negative regulation of gene expression, epigenetic"/>
    <property type="evidence" value="ECO:0007669"/>
    <property type="project" value="TreeGrafter"/>
</dbReference>
<evidence type="ECO:0000259" key="8">
    <source>
        <dbReference type="PROSITE" id="PS50280"/>
    </source>
</evidence>
<dbReference type="STRING" id="1684307.A0A316U352"/>
<evidence type="ECO:0000256" key="5">
    <source>
        <dbReference type="ARBA" id="ARBA00044528"/>
    </source>
</evidence>
<keyword evidence="3" id="KW-0949">S-adenosyl-L-methionine</keyword>
<comment type="catalytic activity">
    <reaction evidence="6">
        <text>L-lysyl-[histone] + S-adenosyl-L-methionine = N(6)-methyl-L-lysyl-[histone] + S-adenosyl-L-homocysteine + H(+)</text>
        <dbReference type="Rhea" id="RHEA:10024"/>
        <dbReference type="Rhea" id="RHEA-COMP:9845"/>
        <dbReference type="Rhea" id="RHEA-COMP:9846"/>
        <dbReference type="ChEBI" id="CHEBI:15378"/>
        <dbReference type="ChEBI" id="CHEBI:29969"/>
        <dbReference type="ChEBI" id="CHEBI:57856"/>
        <dbReference type="ChEBI" id="CHEBI:59789"/>
        <dbReference type="ChEBI" id="CHEBI:61929"/>
    </reaction>
    <physiologicalReaction direction="left-to-right" evidence="6">
        <dbReference type="Rhea" id="RHEA:10025"/>
    </physiologicalReaction>
</comment>
<feature type="region of interest" description="Disordered" evidence="7">
    <location>
        <begin position="430"/>
        <end position="474"/>
    </location>
</feature>
<dbReference type="GeneID" id="37017148"/>
<dbReference type="Pfam" id="PF00856">
    <property type="entry name" value="SET"/>
    <property type="match status" value="1"/>
</dbReference>
<evidence type="ECO:0000256" key="7">
    <source>
        <dbReference type="SAM" id="MobiDB-lite"/>
    </source>
</evidence>
<evidence type="ECO:0000256" key="3">
    <source>
        <dbReference type="ARBA" id="ARBA00022691"/>
    </source>
</evidence>
<dbReference type="EMBL" id="KZ819334">
    <property type="protein sequence ID" value="PWN18793.1"/>
    <property type="molecule type" value="Genomic_DNA"/>
</dbReference>
<proteinExistence type="predicted"/>
<evidence type="ECO:0000313" key="10">
    <source>
        <dbReference type="Proteomes" id="UP000245942"/>
    </source>
</evidence>
<keyword evidence="1" id="KW-0489">Methyltransferase</keyword>
<evidence type="ECO:0000256" key="2">
    <source>
        <dbReference type="ARBA" id="ARBA00022679"/>
    </source>
</evidence>
<gene>
    <name evidence="9" type="ORF">BCV69DRAFT_63311</name>
</gene>
<dbReference type="OrthoDB" id="438641at2759"/>
<dbReference type="CDD" id="cd20071">
    <property type="entry name" value="SET_SMYD"/>
    <property type="match status" value="1"/>
</dbReference>
<dbReference type="RefSeq" id="XP_025345953.1">
    <property type="nucleotide sequence ID" value="XM_025495414.1"/>
</dbReference>
<evidence type="ECO:0000313" key="9">
    <source>
        <dbReference type="EMBL" id="PWN18793.1"/>
    </source>
</evidence>
<dbReference type="InterPro" id="IPR001214">
    <property type="entry name" value="SET_dom"/>
</dbReference>
<reference evidence="9 10" key="1">
    <citation type="journal article" date="2018" name="Mol. Biol. Evol.">
        <title>Broad Genomic Sampling Reveals a Smut Pathogenic Ancestry of the Fungal Clade Ustilaginomycotina.</title>
        <authorList>
            <person name="Kijpornyongpan T."/>
            <person name="Mondo S.J."/>
            <person name="Barry K."/>
            <person name="Sandor L."/>
            <person name="Lee J."/>
            <person name="Lipzen A."/>
            <person name="Pangilinan J."/>
            <person name="LaButti K."/>
            <person name="Hainaut M."/>
            <person name="Henrissat B."/>
            <person name="Grigoriev I.V."/>
            <person name="Spatafora J.W."/>
            <person name="Aime M.C."/>
        </authorList>
    </citation>
    <scope>NUCLEOTIDE SEQUENCE [LARGE SCALE GENOMIC DNA]</scope>
    <source>
        <strain evidence="9 10">MCA 4718</strain>
    </source>
</reference>
<accession>A0A316U352</accession>
<evidence type="ECO:0000256" key="6">
    <source>
        <dbReference type="ARBA" id="ARBA00048619"/>
    </source>
</evidence>
<dbReference type="PANTHER" id="PTHR46402">
    <property type="entry name" value="SET AND MYND DOMAIN-CONTAINING PROTEIN 5"/>
    <property type="match status" value="1"/>
</dbReference>
<dbReference type="GO" id="GO:0042799">
    <property type="term" value="F:histone H4K20 methyltransferase activity"/>
    <property type="evidence" value="ECO:0007669"/>
    <property type="project" value="TreeGrafter"/>
</dbReference>
<name>A0A316U352_9BASI</name>
<protein>
    <recommendedName>
        <fullName evidence="5">Histone-lysine N-methyltransferase SET5</fullName>
    </recommendedName>
    <alternativeName>
        <fullName evidence="4">SET domain-containing protein 5</fullName>
    </alternativeName>
</protein>
<dbReference type="PROSITE" id="PS50280">
    <property type="entry name" value="SET"/>
    <property type="match status" value="1"/>
</dbReference>
<dbReference type="GO" id="GO:0032259">
    <property type="term" value="P:methylation"/>
    <property type="evidence" value="ECO:0007669"/>
    <property type="project" value="UniProtKB-KW"/>
</dbReference>
<feature type="region of interest" description="Disordered" evidence="7">
    <location>
        <begin position="1"/>
        <end position="73"/>
    </location>
</feature>
<organism evidence="9 10">
    <name type="scientific">Pseudomicrostroma glucosiphilum</name>
    <dbReference type="NCBI Taxonomy" id="1684307"/>
    <lineage>
        <taxon>Eukaryota</taxon>
        <taxon>Fungi</taxon>
        <taxon>Dikarya</taxon>
        <taxon>Basidiomycota</taxon>
        <taxon>Ustilaginomycotina</taxon>
        <taxon>Exobasidiomycetes</taxon>
        <taxon>Microstromatales</taxon>
        <taxon>Microstromatales incertae sedis</taxon>
        <taxon>Pseudomicrostroma</taxon>
    </lineage>
</organism>
<feature type="domain" description="SET" evidence="8">
    <location>
        <begin position="76"/>
        <end position="382"/>
    </location>
</feature>
<evidence type="ECO:0000256" key="1">
    <source>
        <dbReference type="ARBA" id="ARBA00022603"/>
    </source>
</evidence>
<dbReference type="Gene3D" id="2.170.270.10">
    <property type="entry name" value="SET domain"/>
    <property type="match status" value="1"/>
</dbReference>
<evidence type="ECO:0000256" key="4">
    <source>
        <dbReference type="ARBA" id="ARBA00042380"/>
    </source>
</evidence>
<dbReference type="AlphaFoldDB" id="A0A316U352"/>
<feature type="compositionally biased region" description="Polar residues" evidence="7">
    <location>
        <begin position="63"/>
        <end position="73"/>
    </location>
</feature>
<dbReference type="InterPro" id="IPR046341">
    <property type="entry name" value="SET_dom_sf"/>
</dbReference>
<dbReference type="SUPFAM" id="SSF82199">
    <property type="entry name" value="SET domain"/>
    <property type="match status" value="1"/>
</dbReference>
<dbReference type="PANTHER" id="PTHR46402:SF2">
    <property type="entry name" value="HISTONE-LYSINE N-TRIMETHYLTRANSFERASE SMYD5"/>
    <property type="match status" value="1"/>
</dbReference>
<keyword evidence="10" id="KW-1185">Reference proteome</keyword>
<feature type="compositionally biased region" description="Basic residues" evidence="7">
    <location>
        <begin position="42"/>
        <end position="54"/>
    </location>
</feature>
<dbReference type="Proteomes" id="UP000245942">
    <property type="component" value="Unassembled WGS sequence"/>
</dbReference>
<sequence length="474" mass="52629">MAVDNPHTEVNGRPTVEARDPEGSGEEEAQDDSANQASASSSKKKKSNKKKKKSSSSSAANDHPTSSIDSSLTMPSGIEQHYFDPVKGKGLLATRDFAEGETVFTDSAFVSAPPMAQAKKVAGGELCNACFQPVDGAGVGRNTGCKGKDCQAVWCNRECESRGRTAHHNVLCKGNNPAIVPFVNFMSTHPFLSLHSVARLYARILLCHSPTPPESLIKPSRPATVEETLGHTSAFASISELVRRKRNPGWEVEKQAFELTFKEALKLLKEGMDPYDEARIARGEQGGIRGKGKWTVNPDFPRDVAQQLFGWEGFMRSLGRANLNMESQGSLYCIHSHLNHSCAPNLSTQHPPSQRGIRQATKLKLMANKPIKAGEELLITYQDPSQSVTRRNLLLWREHIFGPCECPRCEKEMGELDEEERERLKRFEMTSEDKEEVKLRRKQAETLQKEGEKRAAGEKDLRGLEEELRETLGF</sequence>